<dbReference type="InterPro" id="IPR018391">
    <property type="entry name" value="PQQ_b-propeller_rpt"/>
</dbReference>
<dbReference type="InterPro" id="IPR015943">
    <property type="entry name" value="WD40/YVTN_repeat-like_dom_sf"/>
</dbReference>
<dbReference type="SMART" id="SM00564">
    <property type="entry name" value="PQQ"/>
    <property type="match status" value="4"/>
</dbReference>
<feature type="region of interest" description="Disordered" evidence="1">
    <location>
        <begin position="159"/>
        <end position="180"/>
    </location>
</feature>
<evidence type="ECO:0000256" key="1">
    <source>
        <dbReference type="SAM" id="MobiDB-lite"/>
    </source>
</evidence>
<dbReference type="Proteomes" id="UP001592530">
    <property type="component" value="Unassembled WGS sequence"/>
</dbReference>
<feature type="compositionally biased region" description="Low complexity" evidence="1">
    <location>
        <begin position="63"/>
        <end position="84"/>
    </location>
</feature>
<dbReference type="InterPro" id="IPR011047">
    <property type="entry name" value="Quinoprotein_ADH-like_sf"/>
</dbReference>
<dbReference type="EMBL" id="JBHEZY010000001">
    <property type="protein sequence ID" value="MFC1429471.1"/>
    <property type="molecule type" value="Genomic_DNA"/>
</dbReference>
<feature type="compositionally biased region" description="Low complexity" evidence="1">
    <location>
        <begin position="45"/>
        <end position="55"/>
    </location>
</feature>
<protein>
    <submittedName>
        <fullName evidence="4">PQQ-binding-like beta-propeller repeat protein</fullName>
    </submittedName>
</protein>
<comment type="caution">
    <text evidence="4">The sequence shown here is derived from an EMBL/GenBank/DDBJ whole genome shotgun (WGS) entry which is preliminary data.</text>
</comment>
<keyword evidence="2" id="KW-0812">Transmembrane</keyword>
<keyword evidence="2" id="KW-1133">Transmembrane helix</keyword>
<feature type="transmembrane region" description="Helical" evidence="2">
    <location>
        <begin position="133"/>
        <end position="154"/>
    </location>
</feature>
<dbReference type="PANTHER" id="PTHR34512:SF30">
    <property type="entry name" value="OUTER MEMBRANE PROTEIN ASSEMBLY FACTOR BAMB"/>
    <property type="match status" value="1"/>
</dbReference>
<dbReference type="Gene3D" id="2.130.10.10">
    <property type="entry name" value="YVTN repeat-like/Quinoprotein amine dehydrogenase"/>
    <property type="match status" value="2"/>
</dbReference>
<dbReference type="SUPFAM" id="SSF50998">
    <property type="entry name" value="Quinoprotein alcohol dehydrogenase-like"/>
    <property type="match status" value="2"/>
</dbReference>
<feature type="region of interest" description="Disordered" evidence="1">
    <location>
        <begin position="1"/>
        <end position="124"/>
    </location>
</feature>
<keyword evidence="2" id="KW-0472">Membrane</keyword>
<gene>
    <name evidence="4" type="ORF">ACEZDB_02210</name>
</gene>
<feature type="domain" description="Pyrrolo-quinoline quinone repeat" evidence="3">
    <location>
        <begin position="190"/>
        <end position="360"/>
    </location>
</feature>
<organism evidence="4 5">
    <name type="scientific">Streptacidiphilus alkalitolerans</name>
    <dbReference type="NCBI Taxonomy" id="3342712"/>
    <lineage>
        <taxon>Bacteria</taxon>
        <taxon>Bacillati</taxon>
        <taxon>Actinomycetota</taxon>
        <taxon>Actinomycetes</taxon>
        <taxon>Kitasatosporales</taxon>
        <taxon>Streptomycetaceae</taxon>
        <taxon>Streptacidiphilus</taxon>
    </lineage>
</organism>
<feature type="compositionally biased region" description="Pro residues" evidence="1">
    <location>
        <begin position="10"/>
        <end position="22"/>
    </location>
</feature>
<feature type="compositionally biased region" description="Low complexity" evidence="1">
    <location>
        <begin position="23"/>
        <end position="38"/>
    </location>
</feature>
<dbReference type="RefSeq" id="WP_380548094.1">
    <property type="nucleotide sequence ID" value="NZ_JBHEZY010000001.1"/>
</dbReference>
<evidence type="ECO:0000259" key="3">
    <source>
        <dbReference type="Pfam" id="PF13360"/>
    </source>
</evidence>
<name>A0ABV6WTV7_9ACTN</name>
<feature type="compositionally biased region" description="Low complexity" evidence="1">
    <location>
        <begin position="91"/>
        <end position="100"/>
    </location>
</feature>
<accession>A0ABV6WTV7</accession>
<evidence type="ECO:0000313" key="5">
    <source>
        <dbReference type="Proteomes" id="UP001592530"/>
    </source>
</evidence>
<evidence type="ECO:0000256" key="2">
    <source>
        <dbReference type="SAM" id="Phobius"/>
    </source>
</evidence>
<dbReference type="PANTHER" id="PTHR34512">
    <property type="entry name" value="CELL SURFACE PROTEIN"/>
    <property type="match status" value="1"/>
</dbReference>
<sequence length="544" mass="54805">MTDGASAAPPQAPPAGAVPPVGPGYVPTQAYPRASAPGQAPPAGPGYVPTQAYPQAQPPPAGYAPQAASPGQGYAPPGQGYAPTQGPPGQGYPQAAAPPYGGYGPAQGGYPQQPVGYQPPPQAYPRRGPGKGAVFGIVAGVVILAVIATLVIALSNKTKSNDSAGGPTLAKAWSVPSSGSDDRILGSWLTATTVIRASSGDGVVAYDLTTGRKSWTLTPPAGAATPCAMSQGVNASGIGAMAFGTNAESCTYFAAVDSATGRILWKLNLTNSDHPVATSATALIQGSVATVLSLGRAGGFDAKTGKQIWVNPSRGSYCNEESYGTTGVVVVEDYCADASPKQTMTALDASTGKRLWRRTETTTAVESYMLNASPLVAQLSSELNGPVDVYSSKGVPTPLDMTGFSVSSDSVTPVKAAGNTLVVQSGEDLESAGSDSTAGQVIAFNLSTGQQLWRYNGESGHGAVLARTASDGKLYALSTGTYSGSPHFVRLDPVTGKSTVLGALPSGTDGWTVSGGTLYALPGGGLLVLNSFGSAEVPAVEAFK</sequence>
<proteinExistence type="predicted"/>
<reference evidence="4 5" key="1">
    <citation type="submission" date="2024-09" db="EMBL/GenBank/DDBJ databases">
        <authorList>
            <person name="Lee S.D."/>
        </authorList>
    </citation>
    <scope>NUCLEOTIDE SEQUENCE [LARGE SCALE GENOMIC DNA]</scope>
    <source>
        <strain evidence="4 5">N1-3</strain>
    </source>
</reference>
<dbReference type="InterPro" id="IPR002372">
    <property type="entry name" value="PQQ_rpt_dom"/>
</dbReference>
<dbReference type="Pfam" id="PF13360">
    <property type="entry name" value="PQQ_2"/>
    <property type="match status" value="1"/>
</dbReference>
<evidence type="ECO:0000313" key="4">
    <source>
        <dbReference type="EMBL" id="MFC1429471.1"/>
    </source>
</evidence>